<evidence type="ECO:0000313" key="1">
    <source>
        <dbReference type="EMBL" id="GLS70459.1"/>
    </source>
</evidence>
<sequence length="122" mass="13319">MIDRRRTARRRVCLGGRVRVAAFLPELDCTVRDVSLDGARIRVDAETILPDCFDLFIPCRNETRRVFVAWRSGAAVGLGFDVTQAASAPEAVARRLAASETEVARLRAALLGGNSSEPGRVH</sequence>
<dbReference type="RefSeq" id="WP_238198120.1">
    <property type="nucleotide sequence ID" value="NZ_BPQZ01000022.1"/>
</dbReference>
<dbReference type="SUPFAM" id="SSF141371">
    <property type="entry name" value="PilZ domain-like"/>
    <property type="match status" value="1"/>
</dbReference>
<organism evidence="1 2">
    <name type="scientific">Methylobacterium tardum</name>
    <dbReference type="NCBI Taxonomy" id="374432"/>
    <lineage>
        <taxon>Bacteria</taxon>
        <taxon>Pseudomonadati</taxon>
        <taxon>Pseudomonadota</taxon>
        <taxon>Alphaproteobacteria</taxon>
        <taxon>Hyphomicrobiales</taxon>
        <taxon>Methylobacteriaceae</taxon>
        <taxon>Methylobacterium</taxon>
    </lineage>
</organism>
<dbReference type="AlphaFoldDB" id="A0AA37TGU7"/>
<accession>A0AA37TGU7</accession>
<dbReference type="EMBL" id="BSPL01000016">
    <property type="protein sequence ID" value="GLS70459.1"/>
    <property type="molecule type" value="Genomic_DNA"/>
</dbReference>
<dbReference type="Proteomes" id="UP001157440">
    <property type="component" value="Unassembled WGS sequence"/>
</dbReference>
<protein>
    <recommendedName>
        <fullName evidence="3">PilZ domain-containing protein</fullName>
    </recommendedName>
</protein>
<evidence type="ECO:0000313" key="2">
    <source>
        <dbReference type="Proteomes" id="UP001157440"/>
    </source>
</evidence>
<keyword evidence="2" id="KW-1185">Reference proteome</keyword>
<proteinExistence type="predicted"/>
<evidence type="ECO:0008006" key="3">
    <source>
        <dbReference type="Google" id="ProtNLM"/>
    </source>
</evidence>
<reference evidence="2" key="1">
    <citation type="journal article" date="2019" name="Int. J. Syst. Evol. Microbiol.">
        <title>The Global Catalogue of Microorganisms (GCM) 10K type strain sequencing project: providing services to taxonomists for standard genome sequencing and annotation.</title>
        <authorList>
            <consortium name="The Broad Institute Genomics Platform"/>
            <consortium name="The Broad Institute Genome Sequencing Center for Infectious Disease"/>
            <person name="Wu L."/>
            <person name="Ma J."/>
        </authorList>
    </citation>
    <scope>NUCLEOTIDE SEQUENCE [LARGE SCALE GENOMIC DNA]</scope>
    <source>
        <strain evidence="2">NBRC 103632</strain>
    </source>
</reference>
<gene>
    <name evidence="1" type="ORF">GCM10007890_24720</name>
</gene>
<name>A0AA37TGU7_9HYPH</name>
<comment type="caution">
    <text evidence="1">The sequence shown here is derived from an EMBL/GenBank/DDBJ whole genome shotgun (WGS) entry which is preliminary data.</text>
</comment>